<dbReference type="InterPro" id="IPR050227">
    <property type="entry name" value="Rab"/>
</dbReference>
<dbReference type="PROSITE" id="PS51417">
    <property type="entry name" value="ARF"/>
    <property type="match status" value="1"/>
</dbReference>
<dbReference type="AlphaFoldDB" id="A0A9Q0ETI8"/>
<sequence>MEDEGKVNGKSTPGRRGSDWGRIALLDKNKEFFRICDVEAKGFITRTDLRAFSSGFSEFLHGRRFSLADDLGPAPASGLRVKETLYQSQWDAKLAGGQDDEEEQHFSMLLESLGPGNVFEDPGEVRSLWAQLRKDEPHLLSNFEEFLRSATHDSEIRRLYEEMEAQIKNEKDRLHSKDSERQHLHSQDLEHQLSSKERELDQLFHKQHSLELQCCELNSERKESHVENVKLKVTNEELSRELDSTSQELALAQEQLALLQQQASRLEMYRITEGLQREKQSLMKQLDLLREMNKHLKDERDICCGMPRSSLRKKQKQQKAGLENLFDDPSQSTNCSLTLDRSYQSLEALPLHHLQIVFVAPSSDTTPVLTRSGFYRRTKTPMALRGQLVGKETQQNRLFKVVLVGNSSVGKTSLLRSFCEGRFHPTTSATVGIDYSVKTLMLDNTQVAIQLWDTVGQERYRSITKQFFRRADGVVVMYDVTVEASFKAVKPWLANVQEVAGEGIPILLLGNKMDLDVERQVSYKDALLVAEEAHILFYEVSAYTGMKVAESLTHLARVLKEQEDRVRDATIILSAEPVKKKACCK</sequence>
<dbReference type="SMART" id="SM00177">
    <property type="entry name" value="ARF"/>
    <property type="match status" value="1"/>
</dbReference>
<evidence type="ECO:0000256" key="1">
    <source>
        <dbReference type="ARBA" id="ARBA00022741"/>
    </source>
</evidence>
<dbReference type="CDD" id="cd00154">
    <property type="entry name" value="Rab"/>
    <property type="match status" value="1"/>
</dbReference>
<organism evidence="5 6">
    <name type="scientific">Muraenolepis orangiensis</name>
    <name type="common">Patagonian moray cod</name>
    <dbReference type="NCBI Taxonomy" id="630683"/>
    <lineage>
        <taxon>Eukaryota</taxon>
        <taxon>Metazoa</taxon>
        <taxon>Chordata</taxon>
        <taxon>Craniata</taxon>
        <taxon>Vertebrata</taxon>
        <taxon>Euteleostomi</taxon>
        <taxon>Actinopterygii</taxon>
        <taxon>Neopterygii</taxon>
        <taxon>Teleostei</taxon>
        <taxon>Neoteleostei</taxon>
        <taxon>Acanthomorphata</taxon>
        <taxon>Zeiogadaria</taxon>
        <taxon>Gadariae</taxon>
        <taxon>Gadiformes</taxon>
        <taxon>Muraenolepidoidei</taxon>
        <taxon>Muraenolepididae</taxon>
        <taxon>Muraenolepis</taxon>
    </lineage>
</organism>
<evidence type="ECO:0000256" key="3">
    <source>
        <dbReference type="ARBA" id="ARBA00023288"/>
    </source>
</evidence>
<dbReference type="InterPro" id="IPR001806">
    <property type="entry name" value="Small_GTPase"/>
</dbReference>
<dbReference type="InterPro" id="IPR027417">
    <property type="entry name" value="P-loop_NTPase"/>
</dbReference>
<dbReference type="PANTHER" id="PTHR47977">
    <property type="entry name" value="RAS-RELATED PROTEIN RAB"/>
    <property type="match status" value="1"/>
</dbReference>
<dbReference type="EMBL" id="JANIIK010000036">
    <property type="protein sequence ID" value="KAJ3612173.1"/>
    <property type="molecule type" value="Genomic_DNA"/>
</dbReference>
<feature type="region of interest" description="Disordered" evidence="4">
    <location>
        <begin position="1"/>
        <end position="20"/>
    </location>
</feature>
<keyword evidence="2" id="KW-0342">GTP-binding</keyword>
<dbReference type="PROSITE" id="PS51419">
    <property type="entry name" value="RAB"/>
    <property type="match status" value="1"/>
</dbReference>
<dbReference type="Proteomes" id="UP001148018">
    <property type="component" value="Unassembled WGS sequence"/>
</dbReference>
<dbReference type="OrthoDB" id="9837699at2759"/>
<name>A0A9Q0ETI8_9TELE</name>
<keyword evidence="1" id="KW-0547">Nucleotide-binding</keyword>
<dbReference type="Pfam" id="PF00071">
    <property type="entry name" value="Ras"/>
    <property type="match status" value="1"/>
</dbReference>
<protein>
    <recommendedName>
        <fullName evidence="7">EF-hand domain-containing protein</fullName>
    </recommendedName>
</protein>
<evidence type="ECO:0000313" key="6">
    <source>
        <dbReference type="Proteomes" id="UP001148018"/>
    </source>
</evidence>
<reference evidence="5" key="1">
    <citation type="submission" date="2022-07" db="EMBL/GenBank/DDBJ databases">
        <title>Chromosome-level genome of Muraenolepis orangiensis.</title>
        <authorList>
            <person name="Kim J."/>
        </authorList>
    </citation>
    <scope>NUCLEOTIDE SEQUENCE</scope>
    <source>
        <strain evidence="5">KU_S4_2022</strain>
        <tissue evidence="5">Muscle</tissue>
    </source>
</reference>
<dbReference type="PRINTS" id="PR00449">
    <property type="entry name" value="RASTRNSFRMNG"/>
</dbReference>
<evidence type="ECO:0008006" key="7">
    <source>
        <dbReference type="Google" id="ProtNLM"/>
    </source>
</evidence>
<proteinExistence type="predicted"/>
<dbReference type="FunFam" id="3.40.50.300:FF:001129">
    <property type="entry name" value="ras-related protein Rab-44 isoform X2"/>
    <property type="match status" value="1"/>
</dbReference>
<accession>A0A9Q0ETI8</accession>
<evidence type="ECO:0000256" key="2">
    <source>
        <dbReference type="ARBA" id="ARBA00023134"/>
    </source>
</evidence>
<dbReference type="SUPFAM" id="SSF52540">
    <property type="entry name" value="P-loop containing nucleoside triphosphate hydrolases"/>
    <property type="match status" value="1"/>
</dbReference>
<comment type="caution">
    <text evidence="5">The sequence shown here is derived from an EMBL/GenBank/DDBJ whole genome shotgun (WGS) entry which is preliminary data.</text>
</comment>
<dbReference type="SMART" id="SM00173">
    <property type="entry name" value="RAS"/>
    <property type="match status" value="1"/>
</dbReference>
<dbReference type="NCBIfam" id="TIGR00231">
    <property type="entry name" value="small_GTP"/>
    <property type="match status" value="1"/>
</dbReference>
<dbReference type="GO" id="GO:0003924">
    <property type="term" value="F:GTPase activity"/>
    <property type="evidence" value="ECO:0007669"/>
    <property type="project" value="InterPro"/>
</dbReference>
<dbReference type="PROSITE" id="PS51421">
    <property type="entry name" value="RAS"/>
    <property type="match status" value="1"/>
</dbReference>
<dbReference type="InterPro" id="IPR005225">
    <property type="entry name" value="Small_GTP-bd"/>
</dbReference>
<dbReference type="SMART" id="SM00176">
    <property type="entry name" value="RAN"/>
    <property type="match status" value="1"/>
</dbReference>
<evidence type="ECO:0000256" key="4">
    <source>
        <dbReference type="SAM" id="MobiDB-lite"/>
    </source>
</evidence>
<evidence type="ECO:0000313" key="5">
    <source>
        <dbReference type="EMBL" id="KAJ3612173.1"/>
    </source>
</evidence>
<dbReference type="Gene3D" id="3.40.50.300">
    <property type="entry name" value="P-loop containing nucleotide triphosphate hydrolases"/>
    <property type="match status" value="1"/>
</dbReference>
<keyword evidence="6" id="KW-1185">Reference proteome</keyword>
<gene>
    <name evidence="5" type="ORF">NHX12_020450</name>
</gene>
<dbReference type="SMART" id="SM00174">
    <property type="entry name" value="RHO"/>
    <property type="match status" value="1"/>
</dbReference>
<dbReference type="GO" id="GO:0005525">
    <property type="term" value="F:GTP binding"/>
    <property type="evidence" value="ECO:0007669"/>
    <property type="project" value="UniProtKB-KW"/>
</dbReference>
<keyword evidence="3" id="KW-0449">Lipoprotein</keyword>
<dbReference type="SMART" id="SM00175">
    <property type="entry name" value="RAB"/>
    <property type="match status" value="1"/>
</dbReference>
<feature type="region of interest" description="Disordered" evidence="4">
    <location>
        <begin position="170"/>
        <end position="192"/>
    </location>
</feature>
<dbReference type="PROSITE" id="PS51420">
    <property type="entry name" value="RHO"/>
    <property type="match status" value="1"/>
</dbReference>